<dbReference type="GO" id="GO:0004016">
    <property type="term" value="F:adenylate cyclase activity"/>
    <property type="evidence" value="ECO:0007669"/>
    <property type="project" value="TreeGrafter"/>
</dbReference>
<evidence type="ECO:0000313" key="15">
    <source>
        <dbReference type="Ensembl" id="ENSCCRP00015063061.1"/>
    </source>
</evidence>
<dbReference type="InterPro" id="IPR001828">
    <property type="entry name" value="ANF_lig-bd_rcpt"/>
</dbReference>
<dbReference type="GO" id="GO:0004672">
    <property type="term" value="F:protein kinase activity"/>
    <property type="evidence" value="ECO:0007669"/>
    <property type="project" value="InterPro"/>
</dbReference>
<dbReference type="InterPro" id="IPR050401">
    <property type="entry name" value="Cyclic_nucleotide_synthase"/>
</dbReference>
<evidence type="ECO:0000256" key="10">
    <source>
        <dbReference type="RuleBase" id="RU000405"/>
    </source>
</evidence>
<dbReference type="InterPro" id="IPR011645">
    <property type="entry name" value="HNOB_dom_associated"/>
</dbReference>
<dbReference type="SUPFAM" id="SSF53822">
    <property type="entry name" value="Periplasmic binding protein-like I"/>
    <property type="match status" value="1"/>
</dbReference>
<dbReference type="GO" id="GO:0005524">
    <property type="term" value="F:ATP binding"/>
    <property type="evidence" value="ECO:0007669"/>
    <property type="project" value="InterPro"/>
</dbReference>
<keyword evidence="8 10" id="KW-0456">Lyase</keyword>
<protein>
    <recommendedName>
        <fullName evidence="2 11">Guanylate cyclase</fullName>
        <ecNumber evidence="2 11">4.6.1.2</ecNumber>
    </recommendedName>
</protein>
<dbReference type="GO" id="GO:0004383">
    <property type="term" value="F:guanylate cyclase activity"/>
    <property type="evidence" value="ECO:0007669"/>
    <property type="project" value="UniProtKB-EC"/>
</dbReference>
<evidence type="ECO:0000256" key="4">
    <source>
        <dbReference type="ARBA" id="ARBA00022729"/>
    </source>
</evidence>
<feature type="domain" description="Protein kinase" evidence="13">
    <location>
        <begin position="400"/>
        <end position="677"/>
    </location>
</feature>
<keyword evidence="6 12" id="KW-1133">Transmembrane helix</keyword>
<dbReference type="SUPFAM" id="SSF55073">
    <property type="entry name" value="Nucleotide cyclase"/>
    <property type="match status" value="1"/>
</dbReference>
<feature type="domain" description="Guanylate cyclase" evidence="14">
    <location>
        <begin position="741"/>
        <end position="871"/>
    </location>
</feature>
<dbReference type="AlphaFoldDB" id="A0A8C1W884"/>
<organism evidence="15 16">
    <name type="scientific">Cyprinus carpio</name>
    <name type="common">Common carp</name>
    <dbReference type="NCBI Taxonomy" id="7962"/>
    <lineage>
        <taxon>Eukaryota</taxon>
        <taxon>Metazoa</taxon>
        <taxon>Chordata</taxon>
        <taxon>Craniata</taxon>
        <taxon>Vertebrata</taxon>
        <taxon>Euteleostomi</taxon>
        <taxon>Actinopterygii</taxon>
        <taxon>Neopterygii</taxon>
        <taxon>Teleostei</taxon>
        <taxon>Ostariophysi</taxon>
        <taxon>Cypriniformes</taxon>
        <taxon>Cyprinidae</taxon>
        <taxon>Cyprininae</taxon>
        <taxon>Cyprinus</taxon>
    </lineage>
</organism>
<evidence type="ECO:0000256" key="7">
    <source>
        <dbReference type="ARBA" id="ARBA00023136"/>
    </source>
</evidence>
<dbReference type="InterPro" id="IPR018297">
    <property type="entry name" value="A/G_cyclase_CS"/>
</dbReference>
<dbReference type="InterPro" id="IPR001245">
    <property type="entry name" value="Ser-Thr/Tyr_kinase_cat_dom"/>
</dbReference>
<keyword evidence="4" id="KW-0732">Signal</keyword>
<dbReference type="GO" id="GO:0035556">
    <property type="term" value="P:intracellular signal transduction"/>
    <property type="evidence" value="ECO:0007669"/>
    <property type="project" value="InterPro"/>
</dbReference>
<keyword evidence="7 12" id="KW-0472">Membrane</keyword>
<dbReference type="EC" id="4.6.1.2" evidence="2 11"/>
<proteinExistence type="inferred from homology"/>
<name>A0A8C1W884_CYPCA</name>
<evidence type="ECO:0000256" key="3">
    <source>
        <dbReference type="ARBA" id="ARBA00022692"/>
    </source>
</evidence>
<dbReference type="SUPFAM" id="SSF56112">
    <property type="entry name" value="Protein kinase-like (PK-like)"/>
    <property type="match status" value="1"/>
</dbReference>
<dbReference type="FunFam" id="3.30.70.1230:FF:000030">
    <property type="entry name" value="Si:ch211-215j19.12"/>
    <property type="match status" value="1"/>
</dbReference>
<dbReference type="GO" id="GO:0005886">
    <property type="term" value="C:plasma membrane"/>
    <property type="evidence" value="ECO:0007669"/>
    <property type="project" value="TreeGrafter"/>
</dbReference>
<comment type="subcellular location">
    <subcellularLocation>
        <location evidence="1">Photoreceptor outer segment membrane</location>
        <topology evidence="1">Single-pass type I membrane protein</topology>
    </subcellularLocation>
</comment>
<dbReference type="GO" id="GO:0007168">
    <property type="term" value="P:receptor guanylyl cyclase signaling pathway"/>
    <property type="evidence" value="ECO:0007669"/>
    <property type="project" value="TreeGrafter"/>
</dbReference>
<keyword evidence="5" id="KW-0547">Nucleotide-binding</keyword>
<accession>A0A8C1W884</accession>
<dbReference type="Ensembl" id="ENSCCRT00015065131.1">
    <property type="protein sequence ID" value="ENSCCRP00015063061.1"/>
    <property type="gene ID" value="ENSCCRG00015025732.1"/>
</dbReference>
<evidence type="ECO:0000256" key="2">
    <source>
        <dbReference type="ARBA" id="ARBA00012202"/>
    </source>
</evidence>
<dbReference type="Gene3D" id="3.40.50.2300">
    <property type="match status" value="1"/>
</dbReference>
<dbReference type="Gene3D" id="1.10.510.10">
    <property type="entry name" value="Transferase(Phosphotransferase) domain 1"/>
    <property type="match status" value="1"/>
</dbReference>
<evidence type="ECO:0000259" key="13">
    <source>
        <dbReference type="PROSITE" id="PS50011"/>
    </source>
</evidence>
<dbReference type="Gene3D" id="3.30.200.20">
    <property type="entry name" value="Phosphorylase Kinase, domain 1"/>
    <property type="match status" value="1"/>
</dbReference>
<evidence type="ECO:0000256" key="12">
    <source>
        <dbReference type="SAM" id="Phobius"/>
    </source>
</evidence>
<evidence type="ECO:0000256" key="8">
    <source>
        <dbReference type="ARBA" id="ARBA00023239"/>
    </source>
</evidence>
<feature type="transmembrane region" description="Helical" evidence="12">
    <location>
        <begin position="394"/>
        <end position="419"/>
    </location>
</feature>
<dbReference type="Pfam" id="PF07701">
    <property type="entry name" value="HNOBA"/>
    <property type="match status" value="1"/>
</dbReference>
<dbReference type="Gene3D" id="3.30.70.1230">
    <property type="entry name" value="Nucleotide cyclase"/>
    <property type="match status" value="1"/>
</dbReference>
<evidence type="ECO:0000256" key="5">
    <source>
        <dbReference type="ARBA" id="ARBA00022741"/>
    </source>
</evidence>
<feature type="transmembrane region" description="Helical" evidence="12">
    <location>
        <begin position="15"/>
        <end position="37"/>
    </location>
</feature>
<dbReference type="Proteomes" id="UP000694700">
    <property type="component" value="Unplaced"/>
</dbReference>
<evidence type="ECO:0000313" key="16">
    <source>
        <dbReference type="Proteomes" id="UP000694700"/>
    </source>
</evidence>
<dbReference type="Pfam" id="PF00211">
    <property type="entry name" value="Guanylate_cyc"/>
    <property type="match status" value="1"/>
</dbReference>
<sequence>MSGGLDLDISGATRWWVIFVSLSALTGSVICNIATQYKVTIGLQAPRNISYPFSLLRLGSAIQIAIDKINANPTLSGNFSFDFVYLDTDCNAKLSLQGFINQVMNQNVSALFGPSCPEEAEVTGLIASTWNIPMFGFVGQTPKMDNILVYDTYIKIAPPLKRVGEILLKTLEFFGWKYVGMIGGGADRNTWDSVDAFWKSVEQQLRAKVTVTAGIKFDTSDPELAQRNLQIISKVARGEPISSTYLSALAISVWSLHLSDSYAAYLHDAVLLYAMGLKEAFKNGKDIRHGREILQKLRDRANIRFYGASGLVHFDEYGERNLDYSVYDLQQTETVTKFVSVLDFDSNSKTIKPTSRFSNIVWQNGKPPLDNPPCGFDNELCEWLENGNCTFLNISLLVLLVALPVLGVAAVALITLLTLQKTRLQSRLDESTQSKMNLSFQLSFFFLKEMKHENLVQFFGVCIEPPNVCIVMQYCKKGSLKDVLRNSEIELDWMFKLSFAYDIVNGMEYIHKSSLKSHGNLKPSMCLVDSRLQIKLSGFGLWEFKHGTKHKLIPLENPNYEEMYYTAPEFLREVYYPFNGTQKGDVFSFAIIMRELMYSTEVGPYHDVHLEPKEIIKLLRTPLSDEPLRPTLSADICDERLIPLLKACWSENPDHRPPFISIRRQLRQACPESHANILDNMVSKLEKYANHLEEVVEERTNQLTAEKSRADKLLSSMLPKYIADQLMCGKPVEPTSYDMVTIFFSDIVGFTTMCSISSALEVVTLLNDLYSLFDEIIKLYDVYKVETIGDAYMVASGLPICNGTRHAEEISTMALHFLSAIKRFKIRHLPKEKLALRIGINSGPVVAGVVGNTMPRYCLFGDTVNTASRMESNSLRKDFSSFLLAISYYTGYI</sequence>
<dbReference type="InterPro" id="IPR028082">
    <property type="entry name" value="Peripla_BP_I"/>
</dbReference>
<keyword evidence="3 12" id="KW-0812">Transmembrane</keyword>
<evidence type="ECO:0000256" key="1">
    <source>
        <dbReference type="ARBA" id="ARBA00004451"/>
    </source>
</evidence>
<dbReference type="CDD" id="cd07302">
    <property type="entry name" value="CHD"/>
    <property type="match status" value="1"/>
</dbReference>
<comment type="catalytic activity">
    <reaction evidence="11">
        <text>GTP = 3',5'-cyclic GMP + diphosphate</text>
        <dbReference type="Rhea" id="RHEA:13665"/>
        <dbReference type="ChEBI" id="CHEBI:33019"/>
        <dbReference type="ChEBI" id="CHEBI:37565"/>
        <dbReference type="ChEBI" id="CHEBI:57746"/>
        <dbReference type="EC" id="4.6.1.2"/>
    </reaction>
</comment>
<dbReference type="SMART" id="SM00044">
    <property type="entry name" value="CYCc"/>
    <property type="match status" value="1"/>
</dbReference>
<evidence type="ECO:0000256" key="11">
    <source>
        <dbReference type="RuleBase" id="RU003431"/>
    </source>
</evidence>
<evidence type="ECO:0000256" key="9">
    <source>
        <dbReference type="ARBA" id="ARBA00023293"/>
    </source>
</evidence>
<keyword evidence="9 11" id="KW-0141">cGMP biosynthesis</keyword>
<comment type="similarity">
    <text evidence="10">Belongs to the adenylyl cyclase class-4/guanylyl cyclase family.</text>
</comment>
<dbReference type="Pfam" id="PF01094">
    <property type="entry name" value="ANF_receptor"/>
    <property type="match status" value="2"/>
</dbReference>
<reference evidence="15" key="1">
    <citation type="submission" date="2025-08" db="UniProtKB">
        <authorList>
            <consortium name="Ensembl"/>
        </authorList>
    </citation>
    <scope>IDENTIFICATION</scope>
</reference>
<dbReference type="Pfam" id="PF07714">
    <property type="entry name" value="PK_Tyr_Ser-Thr"/>
    <property type="match status" value="1"/>
</dbReference>
<dbReference type="PANTHER" id="PTHR11920:SF500">
    <property type="entry name" value="GUANYLATE CYCLASE 2G"/>
    <property type="match status" value="1"/>
</dbReference>
<dbReference type="InterPro" id="IPR011009">
    <property type="entry name" value="Kinase-like_dom_sf"/>
</dbReference>
<dbReference type="GO" id="GO:0001653">
    <property type="term" value="F:peptide receptor activity"/>
    <property type="evidence" value="ECO:0007669"/>
    <property type="project" value="TreeGrafter"/>
</dbReference>
<dbReference type="PROSITE" id="PS50125">
    <property type="entry name" value="GUANYLATE_CYCLASE_2"/>
    <property type="match status" value="1"/>
</dbReference>
<evidence type="ECO:0000259" key="14">
    <source>
        <dbReference type="PROSITE" id="PS50125"/>
    </source>
</evidence>
<dbReference type="InterPro" id="IPR029787">
    <property type="entry name" value="Nucleotide_cyclase"/>
</dbReference>
<dbReference type="Gene3D" id="6.10.250.780">
    <property type="match status" value="1"/>
</dbReference>
<dbReference type="PROSITE" id="PS00452">
    <property type="entry name" value="GUANYLATE_CYCLASE_1"/>
    <property type="match status" value="1"/>
</dbReference>
<evidence type="ECO:0000256" key="6">
    <source>
        <dbReference type="ARBA" id="ARBA00022989"/>
    </source>
</evidence>
<dbReference type="PANTHER" id="PTHR11920">
    <property type="entry name" value="GUANYLYL CYCLASE"/>
    <property type="match status" value="1"/>
</dbReference>
<dbReference type="PROSITE" id="PS50011">
    <property type="entry name" value="PROTEIN_KINASE_DOM"/>
    <property type="match status" value="1"/>
</dbReference>
<dbReference type="InterPro" id="IPR001054">
    <property type="entry name" value="A/G_cyclase"/>
</dbReference>
<dbReference type="InterPro" id="IPR000719">
    <property type="entry name" value="Prot_kinase_dom"/>
</dbReference>